<dbReference type="OrthoDB" id="270173at2759"/>
<reference evidence="1" key="1">
    <citation type="journal article" date="2013" name="PLoS ONE">
        <title>Direct detection of alternative open reading frames translation products in human significantly expands the proteome.</title>
        <authorList>
            <person name="Vanderperre B."/>
            <person name="Lucier J.-F."/>
            <person name="Motard J."/>
            <person name="Tremblay G."/>
            <person name="Vanderperre S."/>
            <person name="Wisztorski M."/>
            <person name="Salzet M."/>
            <person name="Boisvert F.-M."/>
            <person name="Roucou X."/>
        </authorList>
    </citation>
    <scope>NUCLEOTIDE SEQUENCE</scope>
</reference>
<accession>L8ECB7</accession>
<evidence type="ECO:0000313" key="1">
    <source>
        <dbReference type="EMBL" id="CCQ43287.1"/>
    </source>
</evidence>
<dbReference type="EMBL" id="HF583790">
    <property type="protein sequence ID" value="CCQ43287.1"/>
    <property type="molecule type" value="Genomic_DNA"/>
</dbReference>
<organism evidence="1">
    <name type="scientific">Homo sapiens</name>
    <name type="common">Human</name>
    <dbReference type="NCBI Taxonomy" id="9606"/>
    <lineage>
        <taxon>Eukaryota</taxon>
        <taxon>Metazoa</taxon>
        <taxon>Chordata</taxon>
        <taxon>Craniata</taxon>
        <taxon>Vertebrata</taxon>
        <taxon>Euteleostomi</taxon>
        <taxon>Mammalia</taxon>
        <taxon>Eutheria</taxon>
        <taxon>Euarchontoglires</taxon>
        <taxon>Primates</taxon>
        <taxon>Haplorrhini</taxon>
        <taxon>Catarrhini</taxon>
        <taxon>Hominidae</taxon>
        <taxon>Homo</taxon>
    </lineage>
</organism>
<protein>
    <submittedName>
        <fullName evidence="1">Alternative protein POLR1C</fullName>
    </submittedName>
</protein>
<sequence length="59" mass="6445">MMISSSLSCGLAKKLTCSCTVSRALAKIMPSFHQWQQPVTGSCQTSPCLSPWKGRQLRS</sequence>
<dbReference type="ChiTaRS" id="POLR1C">
    <property type="organism name" value="human"/>
</dbReference>
<gene>
    <name evidence="1" type="primary">POLR1C</name>
</gene>
<dbReference type="AlphaFoldDB" id="L8ECB7"/>
<proteinExistence type="predicted"/>
<name>L8ECB7_HUMAN</name>